<name>D8KBM0_NITWC</name>
<reference evidence="2 3" key="1">
    <citation type="submission" date="2010-06" db="EMBL/GenBank/DDBJ databases">
        <title>Complete sequence of chromosome of Nitrosococcus watsoni C-113.</title>
        <authorList>
            <consortium name="US DOE Joint Genome Institute"/>
            <person name="Lucas S."/>
            <person name="Copeland A."/>
            <person name="Lapidus A."/>
            <person name="Cheng J.-F."/>
            <person name="Bruce D."/>
            <person name="Goodwin L."/>
            <person name="Pitluck S."/>
            <person name="Malfatti S.A."/>
            <person name="Chain P.S.G."/>
            <person name="Land M."/>
            <person name="Hauser L."/>
            <person name="Kyrpides N."/>
            <person name="Ivanova N."/>
            <person name="Cambell M.A."/>
            <person name="Heidelberg J.F."/>
            <person name="Klotz M.G."/>
            <person name="Woyke T."/>
        </authorList>
    </citation>
    <scope>NUCLEOTIDE SEQUENCE [LARGE SCALE GENOMIC DNA]</scope>
    <source>
        <strain evidence="2 3">C-113</strain>
    </source>
</reference>
<evidence type="ECO:0008006" key="4">
    <source>
        <dbReference type="Google" id="ProtNLM"/>
    </source>
</evidence>
<dbReference type="InterPro" id="IPR032314">
    <property type="entry name" value="DUF4845"/>
</dbReference>
<accession>D8KBM0</accession>
<keyword evidence="1" id="KW-0812">Transmembrane</keyword>
<proteinExistence type="predicted"/>
<dbReference type="Proteomes" id="UP000000393">
    <property type="component" value="Chromosome"/>
</dbReference>
<keyword evidence="3" id="KW-1185">Reference proteome</keyword>
<dbReference type="eggNOG" id="COG4969">
    <property type="taxonomic scope" value="Bacteria"/>
</dbReference>
<gene>
    <name evidence="2" type="ordered locus">Nwat_0675</name>
</gene>
<sequence length="124" mass="14066">MHYRKRQGGMSFLGWILVLALLALVGLGMVRLFPSYMEYFSVKTSLESLANQPDLHAMGKSNIRNALLRRLDINDVTHVSKDNIEITKTRRTLTIAVDYEVRTPFLGNIDLIAHFNPLIEVPSP</sequence>
<dbReference type="EMBL" id="CP002086">
    <property type="protein sequence ID" value="ADJ27631.1"/>
    <property type="molecule type" value="Genomic_DNA"/>
</dbReference>
<protein>
    <recommendedName>
        <fullName evidence="4">Transmembrane protein</fullName>
    </recommendedName>
</protein>
<dbReference type="OrthoDB" id="5734946at2"/>
<feature type="transmembrane region" description="Helical" evidence="1">
    <location>
        <begin position="12"/>
        <end position="33"/>
    </location>
</feature>
<organism evidence="2 3">
    <name type="scientific">Nitrosococcus watsoni (strain C-113)</name>
    <dbReference type="NCBI Taxonomy" id="105559"/>
    <lineage>
        <taxon>Bacteria</taxon>
        <taxon>Pseudomonadati</taxon>
        <taxon>Pseudomonadota</taxon>
        <taxon>Gammaproteobacteria</taxon>
        <taxon>Chromatiales</taxon>
        <taxon>Chromatiaceae</taxon>
        <taxon>Nitrosococcus</taxon>
    </lineage>
</organism>
<keyword evidence="1" id="KW-0472">Membrane</keyword>
<dbReference type="RefSeq" id="WP_013219736.1">
    <property type="nucleotide sequence ID" value="NC_014315.1"/>
</dbReference>
<dbReference type="HOGENOM" id="CLU_149778_1_2_6"/>
<evidence type="ECO:0000256" key="1">
    <source>
        <dbReference type="SAM" id="Phobius"/>
    </source>
</evidence>
<dbReference type="STRING" id="105559.Nwat_0675"/>
<evidence type="ECO:0000313" key="3">
    <source>
        <dbReference type="Proteomes" id="UP000000393"/>
    </source>
</evidence>
<dbReference type="KEGG" id="nwa:Nwat_0675"/>
<keyword evidence="1" id="KW-1133">Transmembrane helix</keyword>
<dbReference type="AlphaFoldDB" id="D8KBM0"/>
<evidence type="ECO:0000313" key="2">
    <source>
        <dbReference type="EMBL" id="ADJ27631.1"/>
    </source>
</evidence>
<dbReference type="Pfam" id="PF16137">
    <property type="entry name" value="DUF4845"/>
    <property type="match status" value="1"/>
</dbReference>